<dbReference type="GO" id="GO:0003676">
    <property type="term" value="F:nucleic acid binding"/>
    <property type="evidence" value="ECO:0007669"/>
    <property type="project" value="InterPro"/>
</dbReference>
<dbReference type="PANTHER" id="PTHR31286:SF167">
    <property type="entry name" value="OS09G0268800 PROTEIN"/>
    <property type="match status" value="1"/>
</dbReference>
<evidence type="ECO:0000256" key="1">
    <source>
        <dbReference type="SAM" id="MobiDB-lite"/>
    </source>
</evidence>
<protein>
    <submittedName>
        <fullName evidence="6">Cysteine desulfurase mitochondrial-like</fullName>
    </submittedName>
</protein>
<dbReference type="AlphaFoldDB" id="A0A834WAL0"/>
<dbReference type="InterPro" id="IPR040256">
    <property type="entry name" value="At4g02000-like"/>
</dbReference>
<evidence type="ECO:0000259" key="5">
    <source>
        <dbReference type="Pfam" id="PF14392"/>
    </source>
</evidence>
<proteinExistence type="predicted"/>
<dbReference type="InterPro" id="IPR025836">
    <property type="entry name" value="Zn_knuckle_CX2CX4HX4C"/>
</dbReference>
<dbReference type="Pfam" id="PF14111">
    <property type="entry name" value="DUF4283"/>
    <property type="match status" value="1"/>
</dbReference>
<keyword evidence="7" id="KW-1185">Reference proteome</keyword>
<evidence type="ECO:0000259" key="2">
    <source>
        <dbReference type="Pfam" id="PF13456"/>
    </source>
</evidence>
<feature type="domain" description="Reverse transcriptase zinc-binding" evidence="3">
    <location>
        <begin position="437"/>
        <end position="528"/>
    </location>
</feature>
<dbReference type="Pfam" id="PF14392">
    <property type="entry name" value="zf-CCHC_4"/>
    <property type="match status" value="1"/>
</dbReference>
<feature type="domain" description="DUF4283" evidence="4">
    <location>
        <begin position="27"/>
        <end position="104"/>
    </location>
</feature>
<organism evidence="6 7">
    <name type="scientific">Senna tora</name>
    <dbReference type="NCBI Taxonomy" id="362788"/>
    <lineage>
        <taxon>Eukaryota</taxon>
        <taxon>Viridiplantae</taxon>
        <taxon>Streptophyta</taxon>
        <taxon>Embryophyta</taxon>
        <taxon>Tracheophyta</taxon>
        <taxon>Spermatophyta</taxon>
        <taxon>Magnoliopsida</taxon>
        <taxon>eudicotyledons</taxon>
        <taxon>Gunneridae</taxon>
        <taxon>Pentapetalae</taxon>
        <taxon>rosids</taxon>
        <taxon>fabids</taxon>
        <taxon>Fabales</taxon>
        <taxon>Fabaceae</taxon>
        <taxon>Caesalpinioideae</taxon>
        <taxon>Cassia clade</taxon>
        <taxon>Senna</taxon>
    </lineage>
</organism>
<gene>
    <name evidence="6" type="ORF">G2W53_028397</name>
</gene>
<dbReference type="Proteomes" id="UP000634136">
    <property type="component" value="Unassembled WGS sequence"/>
</dbReference>
<feature type="compositionally biased region" description="Basic and acidic residues" evidence="1">
    <location>
        <begin position="894"/>
        <end position="905"/>
    </location>
</feature>
<comment type="caution">
    <text evidence="6">The sequence shown here is derived from an EMBL/GenBank/DDBJ whole genome shotgun (WGS) entry which is preliminary data.</text>
</comment>
<dbReference type="CDD" id="cd06222">
    <property type="entry name" value="RNase_H_like"/>
    <property type="match status" value="1"/>
</dbReference>
<name>A0A834WAL0_9FABA</name>
<feature type="domain" description="Zinc knuckle CX2CX4HX4C" evidence="5">
    <location>
        <begin position="184"/>
        <end position="212"/>
    </location>
</feature>
<dbReference type="PANTHER" id="PTHR31286">
    <property type="entry name" value="GLYCINE-RICH CELL WALL STRUCTURAL PROTEIN 1.8-LIKE"/>
    <property type="match status" value="1"/>
</dbReference>
<evidence type="ECO:0000313" key="6">
    <source>
        <dbReference type="EMBL" id="KAF7814428.1"/>
    </source>
</evidence>
<accession>A0A834WAL0</accession>
<dbReference type="Pfam" id="PF13966">
    <property type="entry name" value="zf-RVT"/>
    <property type="match status" value="1"/>
</dbReference>
<dbReference type="GO" id="GO:0004523">
    <property type="term" value="F:RNA-DNA hybrid ribonuclease activity"/>
    <property type="evidence" value="ECO:0007669"/>
    <property type="project" value="InterPro"/>
</dbReference>
<dbReference type="InterPro" id="IPR044730">
    <property type="entry name" value="RNase_H-like_dom_plant"/>
</dbReference>
<dbReference type="EMBL" id="JAAIUW010000009">
    <property type="protein sequence ID" value="KAF7814428.1"/>
    <property type="molecule type" value="Genomic_DNA"/>
</dbReference>
<evidence type="ECO:0000313" key="7">
    <source>
        <dbReference type="Proteomes" id="UP000634136"/>
    </source>
</evidence>
<evidence type="ECO:0000259" key="4">
    <source>
        <dbReference type="Pfam" id="PF14111"/>
    </source>
</evidence>
<dbReference type="Gene3D" id="3.30.420.10">
    <property type="entry name" value="Ribonuclease H-like superfamily/Ribonuclease H"/>
    <property type="match status" value="1"/>
</dbReference>
<dbReference type="InterPro" id="IPR036397">
    <property type="entry name" value="RNaseH_sf"/>
</dbReference>
<dbReference type="Pfam" id="PF13456">
    <property type="entry name" value="RVT_3"/>
    <property type="match status" value="1"/>
</dbReference>
<sequence length="938" mass="106880">MATGERDDDVLVVYEEDEVLEGIENRVFTLAGKWISTKPANKGALENAFRNIWNQPQGFRVEEMNHNLFLFHFTYEKDMERVLDAGSWIFRNKWLIMARWKRGMDGTEEAFSMVNIWMQIWGAPLQCRTEKVARKLCAVMGDVQEVGLFEDQTQGTIFMKGLVSFNLKNALRKGTNLGNSNDGVFWVDFRYEKIPRCCFSCGVFGHDESECETKKKVEDMGKVFLPKELGSWIKAVYGGKKIAWPGEARAKQGDSMGEERKMGLVKKNETELLMEKLARMTVEENAKKKQTKMVVEAVNEVGREEKEEGNTNMIIEVEGGPMMVGDVQGIADKKEINKDETLGSKIGENRMDKGVKALKGGNINHTRIVLIPKTKDPVDLTQFRPISLCNDGGGQWDIEKVNEVFEPLVAEAVIKIPLSRSNPKDSWMWRFNANGLFSVKSAYKVVHNSYSRTNTWTRYSSVWKKIWKANLPPKIRSFCWRACRGILPTCINLKNRGVDVDTRCCVCGLDDEDTCHALVACPVLKPLWDNYMPDVGGPINTNVAFMEWFSNNVQRWSCKQMEIYGILAYKVWNRRNKIRLNERAEEFNYIGEEAKKLWVTLNEAPPNMNDTTKGTRRDDRNRAIRDGKWEAPMWREMKVNVDASLLEQGKGGIGCVVRNFQGRCLAAFAKRMKNIESAELLEAFAFLEGLELAKNLRCDNIILEGDAKKVVDLIHGSSQNLSHLGMLVDDIRKGMKNFSRVKVQWVPRNSNAVADRIANFACNLDQSQVCNGIPSSKHHKRALHLLHLYEALIQVPSQPKPKQRALTDVTLIFPEQEASQQWQHQRRQWPSLPHVSHHQLEEERLRHFREPRAPLSPKVTCVGQVRVKTKKQGKKMREAASEFSEDGVRSTSCGREKEKAEKREGFGGGESMEGSCGATFGRWLVALQEGDEKGREIE</sequence>
<reference evidence="6" key="1">
    <citation type="submission" date="2020-09" db="EMBL/GenBank/DDBJ databases">
        <title>Genome-Enabled Discovery of Anthraquinone Biosynthesis in Senna tora.</title>
        <authorList>
            <person name="Kang S.-H."/>
            <person name="Pandey R.P."/>
            <person name="Lee C.-M."/>
            <person name="Sim J.-S."/>
            <person name="Jeong J.-T."/>
            <person name="Choi B.-S."/>
            <person name="Jung M."/>
            <person name="Ginzburg D."/>
            <person name="Zhao K."/>
            <person name="Won S.Y."/>
            <person name="Oh T.-J."/>
            <person name="Yu Y."/>
            <person name="Kim N.-H."/>
            <person name="Lee O.R."/>
            <person name="Lee T.-H."/>
            <person name="Bashyal P."/>
            <person name="Kim T.-S."/>
            <person name="Lee W.-H."/>
            <person name="Kawkins C."/>
            <person name="Kim C.-K."/>
            <person name="Kim J.S."/>
            <person name="Ahn B.O."/>
            <person name="Rhee S.Y."/>
            <person name="Sohng J.K."/>
        </authorList>
    </citation>
    <scope>NUCLEOTIDE SEQUENCE</scope>
    <source>
        <tissue evidence="6">Leaf</tissue>
    </source>
</reference>
<dbReference type="InterPro" id="IPR025558">
    <property type="entry name" value="DUF4283"/>
</dbReference>
<dbReference type="InterPro" id="IPR026960">
    <property type="entry name" value="RVT-Znf"/>
</dbReference>
<evidence type="ECO:0000259" key="3">
    <source>
        <dbReference type="Pfam" id="PF13966"/>
    </source>
</evidence>
<dbReference type="SUPFAM" id="SSF53098">
    <property type="entry name" value="Ribonuclease H-like"/>
    <property type="match status" value="1"/>
</dbReference>
<feature type="domain" description="RNase H type-1" evidence="2">
    <location>
        <begin position="640"/>
        <end position="761"/>
    </location>
</feature>
<dbReference type="InterPro" id="IPR012337">
    <property type="entry name" value="RNaseH-like_sf"/>
</dbReference>
<dbReference type="InterPro" id="IPR002156">
    <property type="entry name" value="RNaseH_domain"/>
</dbReference>
<feature type="region of interest" description="Disordered" evidence="1">
    <location>
        <begin position="870"/>
        <end position="913"/>
    </location>
</feature>